<dbReference type="GO" id="GO:0005886">
    <property type="term" value="C:plasma membrane"/>
    <property type="evidence" value="ECO:0007669"/>
    <property type="project" value="UniProtKB-SubCell"/>
</dbReference>
<evidence type="ECO:0000256" key="1">
    <source>
        <dbReference type="ARBA" id="ARBA00003943"/>
    </source>
</evidence>
<comment type="similarity">
    <text evidence="3">Belongs to the PNT beta subunit family.</text>
</comment>
<evidence type="ECO:0000256" key="5">
    <source>
        <dbReference type="ARBA" id="ARBA00014581"/>
    </source>
</evidence>
<dbReference type="Gene3D" id="3.40.50.1220">
    <property type="entry name" value="TPP-binding domain"/>
    <property type="match status" value="1"/>
</dbReference>
<dbReference type="InterPro" id="IPR029035">
    <property type="entry name" value="DHS-like_NAD/FAD-binding_dom"/>
</dbReference>
<evidence type="ECO:0000256" key="4">
    <source>
        <dbReference type="ARBA" id="ARBA00012943"/>
    </source>
</evidence>
<evidence type="ECO:0000256" key="10">
    <source>
        <dbReference type="ARBA" id="ARBA00022967"/>
    </source>
</evidence>
<feature type="transmembrane region" description="Helical" evidence="17">
    <location>
        <begin position="6"/>
        <end position="22"/>
    </location>
</feature>
<keyword evidence="6" id="KW-1003">Cell membrane</keyword>
<dbReference type="EMBL" id="UOEK01000512">
    <property type="protein sequence ID" value="VAW08970.1"/>
    <property type="molecule type" value="Genomic_DNA"/>
</dbReference>
<feature type="transmembrane region" description="Helical" evidence="17">
    <location>
        <begin position="84"/>
        <end position="103"/>
    </location>
</feature>
<dbReference type="InterPro" id="IPR034300">
    <property type="entry name" value="PNTB-like"/>
</dbReference>
<comment type="subcellular location">
    <subcellularLocation>
        <location evidence="2">Cell inner membrane</location>
        <topology evidence="2">Multi-pass membrane protein</topology>
    </subcellularLocation>
</comment>
<comment type="catalytic activity">
    <reaction evidence="16">
        <text>NAD(+) + NADPH + H(+)(in) = NADH + NADP(+) + H(+)(out)</text>
        <dbReference type="Rhea" id="RHEA:47992"/>
        <dbReference type="ChEBI" id="CHEBI:15378"/>
        <dbReference type="ChEBI" id="CHEBI:57540"/>
        <dbReference type="ChEBI" id="CHEBI:57783"/>
        <dbReference type="ChEBI" id="CHEBI:57945"/>
        <dbReference type="ChEBI" id="CHEBI:58349"/>
        <dbReference type="EC" id="7.1.1.1"/>
    </reaction>
</comment>
<feature type="transmembrane region" description="Helical" evidence="17">
    <location>
        <begin position="53"/>
        <end position="72"/>
    </location>
</feature>
<evidence type="ECO:0000256" key="8">
    <source>
        <dbReference type="ARBA" id="ARBA00022692"/>
    </source>
</evidence>
<feature type="transmembrane region" description="Helical" evidence="17">
    <location>
        <begin position="204"/>
        <end position="224"/>
    </location>
</feature>
<protein>
    <recommendedName>
        <fullName evidence="5">NAD(P) transhydrogenase subunit beta</fullName>
        <ecNumber evidence="4">7.1.1.1</ecNumber>
    </recommendedName>
    <alternativeName>
        <fullName evidence="15">Nicotinamide nucleotide transhydrogenase subunit beta</fullName>
    </alternativeName>
    <alternativeName>
        <fullName evidence="14">Pyridine nucleotide transhydrogenase subunit beta</fullName>
    </alternativeName>
</protein>
<reference evidence="19" key="1">
    <citation type="submission" date="2018-06" db="EMBL/GenBank/DDBJ databases">
        <authorList>
            <person name="Zhirakovskaya E."/>
        </authorList>
    </citation>
    <scope>NUCLEOTIDE SEQUENCE</scope>
</reference>
<evidence type="ECO:0000256" key="2">
    <source>
        <dbReference type="ARBA" id="ARBA00004429"/>
    </source>
</evidence>
<feature type="transmembrane region" description="Helical" evidence="17">
    <location>
        <begin position="287"/>
        <end position="308"/>
    </location>
</feature>
<evidence type="ECO:0000256" key="13">
    <source>
        <dbReference type="ARBA" id="ARBA00023136"/>
    </source>
</evidence>
<dbReference type="GO" id="GO:0016491">
    <property type="term" value="F:oxidoreductase activity"/>
    <property type="evidence" value="ECO:0007669"/>
    <property type="project" value="UniProtKB-KW"/>
</dbReference>
<evidence type="ECO:0000256" key="11">
    <source>
        <dbReference type="ARBA" id="ARBA00022989"/>
    </source>
</evidence>
<organism evidence="19">
    <name type="scientific">hydrothermal vent metagenome</name>
    <dbReference type="NCBI Taxonomy" id="652676"/>
    <lineage>
        <taxon>unclassified sequences</taxon>
        <taxon>metagenomes</taxon>
        <taxon>ecological metagenomes</taxon>
    </lineage>
</organism>
<dbReference type="AlphaFoldDB" id="A0A3B0SWT5"/>
<feature type="transmembrane region" description="Helical" evidence="17">
    <location>
        <begin position="230"/>
        <end position="248"/>
    </location>
</feature>
<feature type="transmembrane region" description="Helical" evidence="17">
    <location>
        <begin position="115"/>
        <end position="134"/>
    </location>
</feature>
<keyword evidence="19" id="KW-0560">Oxidoreductase</keyword>
<keyword evidence="12" id="KW-0520">NAD</keyword>
<keyword evidence="8 17" id="KW-0812">Transmembrane</keyword>
<dbReference type="InterPro" id="IPR012136">
    <property type="entry name" value="NADH_DH_b"/>
</dbReference>
<feature type="transmembrane region" description="Helical" evidence="17">
    <location>
        <begin position="177"/>
        <end position="197"/>
    </location>
</feature>
<gene>
    <name evidence="19" type="ORF">MNBD_ACTINO02-1076</name>
</gene>
<sequence>MTELAYLGAAVLFILGLKQMGSPRTARRGNTLAAIGMFVATLTVLISLTKPSWIVIVAGLVVGGTIGAVLALRVQMTEMPELVAAFNGFGGISSMLVALVALLQTRALWDNETGVTVMLSVVIGAVTFTGSFVAYGKLKGLISGRPISLPGGKVLNATIATAIVILIVVGVTGDATWPYWGAVGLAAVIGVLGVLPIGGADMPVVISLLNSLSGVAASTAGFVIGNDALIIGGALVGAAGMILTLQMGKAMNRTLANVLFSGFGAISSAGVGDGEEKPVNRATPDDVAIALAYAQSVLIVPGYGLAVAQAQHVTKKLATLLEDKGIDVGYAIHPVAGRMPGHMNVLLAEADVPYDQLYDLDQSNPMFQQTDVVLIVGANDVVNPSARDDSTSPIYGMPILEVDRAQTVVVVKRSLSPGFAGIDNPLFYMDSTMMLFSDAKAALENVIKSLEDL</sequence>
<name>A0A3B0SWT5_9ZZZZ</name>
<dbReference type="PANTHER" id="PTHR44758">
    <property type="entry name" value="NAD(P) TRANSHYDROGENASE SUBUNIT BETA"/>
    <property type="match status" value="1"/>
</dbReference>
<accession>A0A3B0SWT5</accession>
<dbReference type="GO" id="GO:0008750">
    <property type="term" value="F:proton-translocating NAD(P)+ transhydrogenase activity"/>
    <property type="evidence" value="ECO:0007669"/>
    <property type="project" value="UniProtKB-EC"/>
</dbReference>
<feature type="transmembrane region" description="Helical" evidence="17">
    <location>
        <begin position="154"/>
        <end position="171"/>
    </location>
</feature>
<dbReference type="SUPFAM" id="SSF52467">
    <property type="entry name" value="DHS-like NAD/FAD-binding domain"/>
    <property type="match status" value="1"/>
</dbReference>
<evidence type="ECO:0000256" key="9">
    <source>
        <dbReference type="ARBA" id="ARBA00022857"/>
    </source>
</evidence>
<evidence type="ECO:0000256" key="12">
    <source>
        <dbReference type="ARBA" id="ARBA00023027"/>
    </source>
</evidence>
<dbReference type="GO" id="GO:0050661">
    <property type="term" value="F:NADP binding"/>
    <property type="evidence" value="ECO:0007669"/>
    <property type="project" value="InterPro"/>
</dbReference>
<keyword evidence="10" id="KW-1278">Translocase</keyword>
<comment type="function">
    <text evidence="1">The transhydrogenation between NADH and NADP is coupled to respiration and ATP hydrolysis and functions as a proton pump across the membrane.</text>
</comment>
<dbReference type="EC" id="7.1.1.1" evidence="4"/>
<evidence type="ECO:0000256" key="14">
    <source>
        <dbReference type="ARBA" id="ARBA00030053"/>
    </source>
</evidence>
<dbReference type="PANTHER" id="PTHR44758:SF1">
    <property type="entry name" value="NAD(P) TRANSHYDROGENASE SUBUNIT BETA"/>
    <property type="match status" value="1"/>
</dbReference>
<keyword evidence="11 17" id="KW-1133">Transmembrane helix</keyword>
<keyword evidence="7" id="KW-0997">Cell inner membrane</keyword>
<feature type="transmembrane region" description="Helical" evidence="17">
    <location>
        <begin position="255"/>
        <end position="272"/>
    </location>
</feature>
<evidence type="ECO:0000256" key="17">
    <source>
        <dbReference type="SAM" id="Phobius"/>
    </source>
</evidence>
<evidence type="ECO:0000313" key="19">
    <source>
        <dbReference type="EMBL" id="VAW08970.1"/>
    </source>
</evidence>
<feature type="domain" description="NADP transhydrogenase beta-like" evidence="18">
    <location>
        <begin position="3"/>
        <end position="448"/>
    </location>
</feature>
<evidence type="ECO:0000256" key="15">
    <source>
        <dbReference type="ARBA" id="ARBA00033258"/>
    </source>
</evidence>
<keyword evidence="9" id="KW-0521">NADP</keyword>
<proteinExistence type="inferred from homology"/>
<evidence type="ECO:0000256" key="7">
    <source>
        <dbReference type="ARBA" id="ARBA00022519"/>
    </source>
</evidence>
<feature type="transmembrane region" description="Helical" evidence="17">
    <location>
        <begin position="29"/>
        <end position="47"/>
    </location>
</feature>
<evidence type="ECO:0000256" key="6">
    <source>
        <dbReference type="ARBA" id="ARBA00022475"/>
    </source>
</evidence>
<dbReference type="PIRSF" id="PIRSF000204">
    <property type="entry name" value="PNTB"/>
    <property type="match status" value="1"/>
</dbReference>
<evidence type="ECO:0000256" key="16">
    <source>
        <dbReference type="ARBA" id="ARBA00048202"/>
    </source>
</evidence>
<dbReference type="Pfam" id="PF02233">
    <property type="entry name" value="PNTB"/>
    <property type="match status" value="1"/>
</dbReference>
<evidence type="ECO:0000256" key="3">
    <source>
        <dbReference type="ARBA" id="ARBA00007919"/>
    </source>
</evidence>
<keyword evidence="13 17" id="KW-0472">Membrane</keyword>
<evidence type="ECO:0000259" key="18">
    <source>
        <dbReference type="Pfam" id="PF02233"/>
    </source>
</evidence>